<accession>A0A8J7K0A7</accession>
<evidence type="ECO:0000313" key="2">
    <source>
        <dbReference type="Proteomes" id="UP000604481"/>
    </source>
</evidence>
<gene>
    <name evidence="1" type="ORF">INR99_00060</name>
</gene>
<dbReference type="Proteomes" id="UP000604481">
    <property type="component" value="Unassembled WGS sequence"/>
</dbReference>
<reference evidence="1 2" key="1">
    <citation type="submission" date="2020-10" db="EMBL/GenBank/DDBJ databases">
        <title>The genome sequence of Chitinilyticum litopenaei 4Y14.</title>
        <authorList>
            <person name="Liu Y."/>
        </authorList>
    </citation>
    <scope>NUCLEOTIDE SEQUENCE [LARGE SCALE GENOMIC DNA]</scope>
    <source>
        <strain evidence="1 2">4Y14</strain>
    </source>
</reference>
<evidence type="ECO:0000313" key="1">
    <source>
        <dbReference type="EMBL" id="MBE9607736.1"/>
    </source>
</evidence>
<proteinExistence type="predicted"/>
<dbReference type="EMBL" id="JADFUA010000001">
    <property type="protein sequence ID" value="MBE9607736.1"/>
    <property type="molecule type" value="Genomic_DNA"/>
</dbReference>
<protein>
    <submittedName>
        <fullName evidence="1">Uncharacterized protein</fullName>
    </submittedName>
</protein>
<dbReference type="AlphaFoldDB" id="A0A8J7K0A7"/>
<sequence>MQYIQLRPSDRKINLLAGFAKFGFLSFDEACAIQCGNIKTTRSDLAYLFRQGLLAKRKITGFRPDIIFITKKGVSFVSAHFETGVRHHADYAKTSMGRRVHRMYTANIMLARRLQITARRLEKTVNTSANSVDAISKVNRLLARVSLISELDFYVDKARYTCKGKLADGLIMTRSTDPNEPAAVTWIENEKTPKGQKQFRHLATFLTGIRLDKSQAIQGNRASQMLASIQLLHGAAQLRNVLFYVNTSPRGAGDFESRLKNRLDDETYDYLTSMQFIKFIPYALSDYLHHKTPTASVIASSAYLDKNFSLVFDPNSNC</sequence>
<name>A0A8J7K0A7_9NEIS</name>
<dbReference type="RefSeq" id="WP_144290328.1">
    <property type="nucleotide sequence ID" value="NZ_JADFUA010000001.1"/>
</dbReference>
<organism evidence="1 2">
    <name type="scientific">Chitinilyticum piscinae</name>
    <dbReference type="NCBI Taxonomy" id="2866724"/>
    <lineage>
        <taxon>Bacteria</taxon>
        <taxon>Pseudomonadati</taxon>
        <taxon>Pseudomonadota</taxon>
        <taxon>Betaproteobacteria</taxon>
        <taxon>Neisseriales</taxon>
        <taxon>Chitinibacteraceae</taxon>
        <taxon>Chitinilyticum</taxon>
    </lineage>
</organism>
<keyword evidence="2" id="KW-1185">Reference proteome</keyword>
<comment type="caution">
    <text evidence="1">The sequence shown here is derived from an EMBL/GenBank/DDBJ whole genome shotgun (WGS) entry which is preliminary data.</text>
</comment>